<name>A0A0P1FF87_THAGE</name>
<dbReference type="EMBL" id="CYSA01000025">
    <property type="protein sequence ID" value="CUH66799.1"/>
    <property type="molecule type" value="Genomic_DNA"/>
</dbReference>
<sequence length="252" mass="26964">MTGAKFEFNVDLPAGVDLPTLTEYSSSAAEAQMLAQPELREFFDATDTSRMTLEDTNRCANLVGVKNGLDWTAATTARPTYIDGAFGTRAGLYFDGIANTMQSVGLFTGAPRWSASMVFFETSNDGTSKIILTDTSDSGPNVYHANYTMRAYNNDVSVNIPNIAVSATIVHVTADTIAALASIISGAISAQDDIAGSRLTPPNGDATLGSSGTGGNFFKGYVGSLAIWNADLWDKTYLRDLFDNYAKSHFRL</sequence>
<dbReference type="STRING" id="53501.SAMN04488043_105183"/>
<evidence type="ECO:0000313" key="2">
    <source>
        <dbReference type="Proteomes" id="UP000051587"/>
    </source>
</evidence>
<dbReference type="Proteomes" id="UP000051587">
    <property type="component" value="Unassembled WGS sequence"/>
</dbReference>
<dbReference type="InterPro" id="IPR013320">
    <property type="entry name" value="ConA-like_dom_sf"/>
</dbReference>
<organism evidence="1 2">
    <name type="scientific">Thalassovita gelatinovora</name>
    <name type="common">Thalassobius gelatinovorus</name>
    <dbReference type="NCBI Taxonomy" id="53501"/>
    <lineage>
        <taxon>Bacteria</taxon>
        <taxon>Pseudomonadati</taxon>
        <taxon>Pseudomonadota</taxon>
        <taxon>Alphaproteobacteria</taxon>
        <taxon>Rhodobacterales</taxon>
        <taxon>Roseobacteraceae</taxon>
        <taxon>Thalassovita</taxon>
    </lineage>
</organism>
<dbReference type="AlphaFoldDB" id="A0A0P1FF87"/>
<dbReference type="RefSeq" id="WP_058263357.1">
    <property type="nucleotide sequence ID" value="NZ_CP051181.1"/>
</dbReference>
<dbReference type="SUPFAM" id="SSF49899">
    <property type="entry name" value="Concanavalin A-like lectins/glucanases"/>
    <property type="match status" value="1"/>
</dbReference>
<protein>
    <submittedName>
        <fullName evidence="1">Uncharacterized protein</fullName>
    </submittedName>
</protein>
<accession>A0A0P1FF87</accession>
<gene>
    <name evidence="1" type="ORF">TG4357_02646</name>
</gene>
<reference evidence="1 2" key="1">
    <citation type="submission" date="2015-09" db="EMBL/GenBank/DDBJ databases">
        <authorList>
            <consortium name="Swine Surveillance"/>
        </authorList>
    </citation>
    <scope>NUCLEOTIDE SEQUENCE [LARGE SCALE GENOMIC DNA]</scope>
    <source>
        <strain evidence="1 2">CECT 4357</strain>
    </source>
</reference>
<proteinExistence type="predicted"/>
<evidence type="ECO:0000313" key="1">
    <source>
        <dbReference type="EMBL" id="CUH66799.1"/>
    </source>
</evidence>
<keyword evidence="2" id="KW-1185">Reference proteome</keyword>